<proteinExistence type="predicted"/>
<organism evidence="1 2">
    <name type="scientific">Winogradskyella epiphytica</name>
    <dbReference type="NCBI Taxonomy" id="262005"/>
    <lineage>
        <taxon>Bacteria</taxon>
        <taxon>Pseudomonadati</taxon>
        <taxon>Bacteroidota</taxon>
        <taxon>Flavobacteriia</taxon>
        <taxon>Flavobacteriales</taxon>
        <taxon>Flavobacteriaceae</taxon>
        <taxon>Winogradskyella</taxon>
    </lineage>
</organism>
<comment type="caution">
    <text evidence="1">The sequence shown here is derived from an EMBL/GenBank/DDBJ whole genome shotgun (WGS) entry which is preliminary data.</text>
</comment>
<dbReference type="EMBL" id="QJTD01000002">
    <property type="protein sequence ID" value="PYE81441.1"/>
    <property type="molecule type" value="Genomic_DNA"/>
</dbReference>
<accession>A0A2V4XSV8</accession>
<dbReference type="Pfam" id="PF10043">
    <property type="entry name" value="DUF2279"/>
    <property type="match status" value="1"/>
</dbReference>
<protein>
    <submittedName>
        <fullName evidence="1">Putative lipoprotein DUF2279</fullName>
    </submittedName>
</protein>
<dbReference type="AlphaFoldDB" id="A0A2V4XSV8"/>
<reference evidence="1 2" key="1">
    <citation type="submission" date="2018-06" db="EMBL/GenBank/DDBJ databases">
        <title>Genomic Encyclopedia of Type Strains, Phase III (KMG-III): the genomes of soil and plant-associated and newly described type strains.</title>
        <authorList>
            <person name="Whitman W."/>
        </authorList>
    </citation>
    <scope>NUCLEOTIDE SEQUENCE [LARGE SCALE GENOMIC DNA]</scope>
    <source>
        <strain evidence="1 2">CECT 7945</strain>
    </source>
</reference>
<dbReference type="OrthoDB" id="9803535at2"/>
<dbReference type="Proteomes" id="UP000248054">
    <property type="component" value="Unassembled WGS sequence"/>
</dbReference>
<evidence type="ECO:0000313" key="2">
    <source>
        <dbReference type="Proteomes" id="UP000248054"/>
    </source>
</evidence>
<evidence type="ECO:0000313" key="1">
    <source>
        <dbReference type="EMBL" id="PYE81441.1"/>
    </source>
</evidence>
<dbReference type="InterPro" id="IPR018736">
    <property type="entry name" value="DUF2279_periplasmic_lipo"/>
</dbReference>
<keyword evidence="2" id="KW-1185">Reference proteome</keyword>
<keyword evidence="1" id="KW-0449">Lipoprotein</keyword>
<sequence length="284" mass="32269">MFSQSGVNQFLKPSDTLNTSRRNLVIITETALASITLVGLHQLWYADYPQSSFKTLNDSGEWLQMDKLGHVFSSYQLGRLGANTLNWAGVNKKGQLLYGAGLSLGFLTAVEIMDGYSEEWGFSWSDMAANVTGTGLYVGQELLWNEQRITLKYSFHQTKYAQVRPDKLGNGLFEEFLKDYNGQTYWLSANMKSFLKSESIPAWLNIAFGYGADGMLTGSSDNSSYPNQNRRRQYYLSLDVDLSRIKTNSHLLKTIFDVFNVIKVPFPAIEINDIGRVKWHWLYL</sequence>
<gene>
    <name evidence="1" type="ORF">DFQ11_10214</name>
</gene>
<name>A0A2V4XSV8_9FLAO</name>